<dbReference type="PANTHER" id="PTHR45733">
    <property type="entry name" value="FORMIN-J"/>
    <property type="match status" value="1"/>
</dbReference>
<dbReference type="Gramene" id="EFJ36237">
    <property type="protein sequence ID" value="EFJ36237"/>
    <property type="gene ID" value="SELMODRAFT_404053"/>
</dbReference>
<proteinExistence type="predicted"/>
<organism evidence="3">
    <name type="scientific">Selaginella moellendorffii</name>
    <name type="common">Spikemoss</name>
    <dbReference type="NCBI Taxonomy" id="88036"/>
    <lineage>
        <taxon>Eukaryota</taxon>
        <taxon>Viridiplantae</taxon>
        <taxon>Streptophyta</taxon>
        <taxon>Embryophyta</taxon>
        <taxon>Tracheophyta</taxon>
        <taxon>Lycopodiopsida</taxon>
        <taxon>Selaginellales</taxon>
        <taxon>Selaginellaceae</taxon>
        <taxon>Selaginella</taxon>
    </lineage>
</organism>
<gene>
    <name evidence="2" type="ORF">SELMODRAFT_404053</name>
</gene>
<evidence type="ECO:0000256" key="1">
    <source>
        <dbReference type="SAM" id="MobiDB-lite"/>
    </source>
</evidence>
<dbReference type="InParanoid" id="D8QU48"/>
<feature type="region of interest" description="Disordered" evidence="1">
    <location>
        <begin position="649"/>
        <end position="678"/>
    </location>
</feature>
<dbReference type="Proteomes" id="UP000001514">
    <property type="component" value="Unassembled WGS sequence"/>
</dbReference>
<evidence type="ECO:0000313" key="2">
    <source>
        <dbReference type="EMBL" id="EFJ36237.1"/>
    </source>
</evidence>
<name>D8QU48_SELML</name>
<dbReference type="KEGG" id="smo:SELMODRAFT_404053"/>
<dbReference type="PANTHER" id="PTHR45733:SF8">
    <property type="entry name" value="FORMIN-J"/>
    <property type="match status" value="1"/>
</dbReference>
<evidence type="ECO:0000313" key="3">
    <source>
        <dbReference type="Proteomes" id="UP000001514"/>
    </source>
</evidence>
<reference evidence="2 3" key="1">
    <citation type="journal article" date="2011" name="Science">
        <title>The Selaginella genome identifies genetic changes associated with the evolution of vascular plants.</title>
        <authorList>
            <person name="Banks J.A."/>
            <person name="Nishiyama T."/>
            <person name="Hasebe M."/>
            <person name="Bowman J.L."/>
            <person name="Gribskov M."/>
            <person name="dePamphilis C."/>
            <person name="Albert V.A."/>
            <person name="Aono N."/>
            <person name="Aoyama T."/>
            <person name="Ambrose B.A."/>
            <person name="Ashton N.W."/>
            <person name="Axtell M.J."/>
            <person name="Barker E."/>
            <person name="Barker M.S."/>
            <person name="Bennetzen J.L."/>
            <person name="Bonawitz N.D."/>
            <person name="Chapple C."/>
            <person name="Cheng C."/>
            <person name="Correa L.G."/>
            <person name="Dacre M."/>
            <person name="DeBarry J."/>
            <person name="Dreyer I."/>
            <person name="Elias M."/>
            <person name="Engstrom E.M."/>
            <person name="Estelle M."/>
            <person name="Feng L."/>
            <person name="Finet C."/>
            <person name="Floyd S.K."/>
            <person name="Frommer W.B."/>
            <person name="Fujita T."/>
            <person name="Gramzow L."/>
            <person name="Gutensohn M."/>
            <person name="Harholt J."/>
            <person name="Hattori M."/>
            <person name="Heyl A."/>
            <person name="Hirai T."/>
            <person name="Hiwatashi Y."/>
            <person name="Ishikawa M."/>
            <person name="Iwata M."/>
            <person name="Karol K.G."/>
            <person name="Koehler B."/>
            <person name="Kolukisaoglu U."/>
            <person name="Kubo M."/>
            <person name="Kurata T."/>
            <person name="Lalonde S."/>
            <person name="Li K."/>
            <person name="Li Y."/>
            <person name="Litt A."/>
            <person name="Lyons E."/>
            <person name="Manning G."/>
            <person name="Maruyama T."/>
            <person name="Michael T.P."/>
            <person name="Mikami K."/>
            <person name="Miyazaki S."/>
            <person name="Morinaga S."/>
            <person name="Murata T."/>
            <person name="Mueller-Roeber B."/>
            <person name="Nelson D.R."/>
            <person name="Obara M."/>
            <person name="Oguri Y."/>
            <person name="Olmstead R.G."/>
            <person name="Onodera N."/>
            <person name="Petersen B.L."/>
            <person name="Pils B."/>
            <person name="Prigge M."/>
            <person name="Rensing S.A."/>
            <person name="Riano-Pachon D.M."/>
            <person name="Roberts A.W."/>
            <person name="Sato Y."/>
            <person name="Scheller H.V."/>
            <person name="Schulz B."/>
            <person name="Schulz C."/>
            <person name="Shakirov E.V."/>
            <person name="Shibagaki N."/>
            <person name="Shinohara N."/>
            <person name="Shippen D.E."/>
            <person name="Soerensen I."/>
            <person name="Sotooka R."/>
            <person name="Sugimoto N."/>
            <person name="Sugita M."/>
            <person name="Sumikawa N."/>
            <person name="Tanurdzic M."/>
            <person name="Theissen G."/>
            <person name="Ulvskov P."/>
            <person name="Wakazuki S."/>
            <person name="Weng J.K."/>
            <person name="Willats W.W."/>
            <person name="Wipf D."/>
            <person name="Wolf P.G."/>
            <person name="Yang L."/>
            <person name="Zimmer A.D."/>
            <person name="Zhu Q."/>
            <person name="Mitros T."/>
            <person name="Hellsten U."/>
            <person name="Loque D."/>
            <person name="Otillar R."/>
            <person name="Salamov A."/>
            <person name="Schmutz J."/>
            <person name="Shapiro H."/>
            <person name="Lindquist E."/>
            <person name="Lucas S."/>
            <person name="Rokhsar D."/>
            <person name="Grigoriev I.V."/>
        </authorList>
    </citation>
    <scope>NUCLEOTIDE SEQUENCE [LARGE SCALE GENOMIC DNA]</scope>
</reference>
<dbReference type="HOGENOM" id="CLU_405681_0_0_1"/>
<dbReference type="STRING" id="88036.D8QU48"/>
<keyword evidence="3" id="KW-1185">Reference proteome</keyword>
<protein>
    <submittedName>
        <fullName evidence="2">Uncharacterized protein</fullName>
    </submittedName>
</protein>
<dbReference type="EMBL" id="GL377567">
    <property type="protein sequence ID" value="EFJ36237.1"/>
    <property type="molecule type" value="Genomic_DNA"/>
</dbReference>
<feature type="compositionally biased region" description="Basic and acidic residues" evidence="1">
    <location>
        <begin position="517"/>
        <end position="533"/>
    </location>
</feature>
<dbReference type="AlphaFoldDB" id="D8QU48"/>
<sequence length="678" mass="75610">MTLKGKKRFSKDFRAEVLFGETDGFSSPVAPVPSLIEDNGGLPMEAFAKVQGLFSSGDWLDSGGDAALKFLQQLTTRNRAMESEQKQAVEHHHYSKNNDKEKLAYEETETTYPLGTWSLPRCSSTGSRAQFNKVQAVRNTSRHTRTGSWQRRGAIDNLSRGLDVGSPFFYPDSTLGLAVENAIEAVSCSDSVGSQEKPGTPEWWIMAIILTVDRQEAIPLMEDRHGGTGTALTTLVARPYGAPENRPIHPQKLRTLRTFHRRGKAIRGQRAMIAQQQQQQQQGEKMIKKRRKRYGAKFAIPTGFVYRKVWDVDLDPILAEPSARRILAALGLDEFAAQPLPPLDRSLCDEFLTNFDPWNSSAMVRGERVVIDAASVSAATRLPIGDDGGEISTSAVLTKEERSALGAIVLDLKEYSSRGYSVDALVLGENVEAWKAICMMLMVKLVARRECFHCVPVEVLLALDRSYKLGIKMRWAEYLGKMIARGAKTSSRRKSTFAHGEWLTGIIKNKLGQQDQGRVEEDHKLGQQDRAEKDHAGVLTDKMVIAEDVHSSIQRKQQCDASVQTMIQEENRDRVIIARQREDIRLLRGEVERGRAMVASLRDKYLKIKQEGITPPRKKIADHDQSMVSAPVAAAGSKSFREEWIAPFDEDVEMEDAFPPPLPSSPPPPLPSSPPPDR</sequence>
<dbReference type="InterPro" id="IPR051144">
    <property type="entry name" value="Formin_homology_domain"/>
</dbReference>
<feature type="region of interest" description="Disordered" evidence="1">
    <location>
        <begin position="513"/>
        <end position="533"/>
    </location>
</feature>
<accession>D8QU48</accession>
<feature type="compositionally biased region" description="Pro residues" evidence="1">
    <location>
        <begin position="658"/>
        <end position="678"/>
    </location>
</feature>